<accession>A0A1H8B9S5</accession>
<keyword evidence="2" id="KW-1185">Reference proteome</keyword>
<gene>
    <name evidence="1" type="ORF">SAMN05414137_1602</name>
</gene>
<name>A0A1H8B9S5_STRJI</name>
<dbReference type="EMBL" id="FOAZ01000060">
    <property type="protein sequence ID" value="SEM79553.1"/>
    <property type="molecule type" value="Genomic_DNA"/>
</dbReference>
<dbReference type="STRING" id="235985.SAMN05414137_1602"/>
<evidence type="ECO:0000313" key="2">
    <source>
        <dbReference type="Proteomes" id="UP000183015"/>
    </source>
</evidence>
<dbReference type="RefSeq" id="WP_075004302.1">
    <property type="nucleotide sequence ID" value="NZ_FOAZ01000060.1"/>
</dbReference>
<organism evidence="1 2">
    <name type="scientific">Streptacidiphilus jiangxiensis</name>
    <dbReference type="NCBI Taxonomy" id="235985"/>
    <lineage>
        <taxon>Bacteria</taxon>
        <taxon>Bacillati</taxon>
        <taxon>Actinomycetota</taxon>
        <taxon>Actinomycetes</taxon>
        <taxon>Kitasatosporales</taxon>
        <taxon>Streptomycetaceae</taxon>
        <taxon>Streptacidiphilus</taxon>
    </lineage>
</organism>
<protein>
    <submittedName>
        <fullName evidence="1">Uncharacterized protein</fullName>
    </submittedName>
</protein>
<evidence type="ECO:0000313" key="1">
    <source>
        <dbReference type="EMBL" id="SEM79553.1"/>
    </source>
</evidence>
<dbReference type="Proteomes" id="UP000183015">
    <property type="component" value="Unassembled WGS sequence"/>
</dbReference>
<dbReference type="AlphaFoldDB" id="A0A1H8B9S5"/>
<proteinExistence type="predicted"/>
<sequence length="63" mass="7069">MDNGFDYPQRVRITFPDQTHLARLGTSVYLDRTVATPCLGFLRPGTYALVADDKPVTCSFCRT</sequence>
<reference evidence="2" key="1">
    <citation type="submission" date="2016-10" db="EMBL/GenBank/DDBJ databases">
        <authorList>
            <person name="Varghese N."/>
        </authorList>
    </citation>
    <scope>NUCLEOTIDE SEQUENCE [LARGE SCALE GENOMIC DNA]</scope>
    <source>
        <strain evidence="2">DSM 45096 / BCRC 16803 / CGMCC 4.1857 / CIP 109030 / JCM 12277 / KCTC 19219 / NBRC 100920 / 33214</strain>
    </source>
</reference>